<reference evidence="2 3" key="1">
    <citation type="submission" date="2023-10" db="EMBL/GenBank/DDBJ databases">
        <authorList>
            <person name="Botero Cardona J."/>
        </authorList>
    </citation>
    <scope>NUCLEOTIDE SEQUENCE [LARGE SCALE GENOMIC DNA]</scope>
    <source>
        <strain evidence="2 3">R-82641</strain>
    </source>
</reference>
<feature type="transmembrane region" description="Helical" evidence="1">
    <location>
        <begin position="61"/>
        <end position="78"/>
    </location>
</feature>
<dbReference type="EMBL" id="CAUZLY010000009">
    <property type="protein sequence ID" value="CAK1249100.1"/>
    <property type="molecule type" value="Genomic_DNA"/>
</dbReference>
<proteinExistence type="predicted"/>
<evidence type="ECO:0000256" key="1">
    <source>
        <dbReference type="SAM" id="Phobius"/>
    </source>
</evidence>
<keyword evidence="3" id="KW-1185">Reference proteome</keyword>
<evidence type="ECO:0000313" key="2">
    <source>
        <dbReference type="EMBL" id="CAK1249100.1"/>
    </source>
</evidence>
<evidence type="ECO:0000313" key="3">
    <source>
        <dbReference type="Proteomes" id="UP001314200"/>
    </source>
</evidence>
<name>A0ABM9MYG6_9LACO</name>
<feature type="transmembrane region" description="Helical" evidence="1">
    <location>
        <begin position="179"/>
        <end position="197"/>
    </location>
</feature>
<comment type="caution">
    <text evidence="2">The sequence shown here is derived from an EMBL/GenBank/DDBJ whole genome shotgun (WGS) entry which is preliminary data.</text>
</comment>
<feature type="transmembrane region" description="Helical" evidence="1">
    <location>
        <begin position="155"/>
        <end position="173"/>
    </location>
</feature>
<organism evidence="2 3">
    <name type="scientific">Fructobacillus cardui</name>
    <dbReference type="NCBI Taxonomy" id="2893170"/>
    <lineage>
        <taxon>Bacteria</taxon>
        <taxon>Bacillati</taxon>
        <taxon>Bacillota</taxon>
        <taxon>Bacilli</taxon>
        <taxon>Lactobacillales</taxon>
        <taxon>Lactobacillaceae</taxon>
        <taxon>Fructobacillus</taxon>
    </lineage>
</organism>
<keyword evidence="1" id="KW-0812">Transmembrane</keyword>
<gene>
    <name evidence="2" type="ORF">R82641_BJNNKPBH_01149</name>
</gene>
<sequence>MLISPLKKRPYLSKCFLALFIILSIMLRFNSGFLELMDTVFAIIAQEIASHFLFLAGPANMMGSLWFIWLVNIFWAFFIRSLGFKVGSWWAINVTAIFFISMIIWSAIVFLTWNHGLTLDQTMPDLSLAMWALFFFEFDNILVHRFHVAHWVKTTIQTVFVLTWIVLAGNKMVGSDLSFTTVLGAFLLAYIYFRLAAKVYLKHVKSWLVIFAVDGDI</sequence>
<feature type="transmembrane region" description="Helical" evidence="1">
    <location>
        <begin position="126"/>
        <end position="143"/>
    </location>
</feature>
<keyword evidence="1" id="KW-0472">Membrane</keyword>
<dbReference type="Proteomes" id="UP001314200">
    <property type="component" value="Unassembled WGS sequence"/>
</dbReference>
<feature type="transmembrane region" description="Helical" evidence="1">
    <location>
        <begin position="90"/>
        <end position="114"/>
    </location>
</feature>
<protein>
    <submittedName>
        <fullName evidence="2">Uncharacterized protein</fullName>
    </submittedName>
</protein>
<accession>A0ABM9MYG6</accession>
<keyword evidence="1" id="KW-1133">Transmembrane helix</keyword>